<dbReference type="SUPFAM" id="SSF141523">
    <property type="entry name" value="L,D-transpeptidase catalytic domain-like"/>
    <property type="match status" value="1"/>
</dbReference>
<gene>
    <name evidence="1" type="ORF">GA0074695_3799</name>
</gene>
<dbReference type="InterPro" id="IPR038063">
    <property type="entry name" value="Transpep_catalytic_dom"/>
</dbReference>
<dbReference type="Pfam" id="PF10025">
    <property type="entry name" value="DUF2267"/>
    <property type="match status" value="1"/>
</dbReference>
<reference evidence="2" key="1">
    <citation type="submission" date="2016-06" db="EMBL/GenBank/DDBJ databases">
        <authorList>
            <person name="Varghese N."/>
            <person name="Submissions Spin"/>
        </authorList>
    </citation>
    <scope>NUCLEOTIDE SEQUENCE [LARGE SCALE GENOMIC DNA]</scope>
    <source>
        <strain evidence="2">DSM 43909</strain>
    </source>
</reference>
<evidence type="ECO:0000313" key="1">
    <source>
        <dbReference type="EMBL" id="SCF14810.1"/>
    </source>
</evidence>
<evidence type="ECO:0000313" key="2">
    <source>
        <dbReference type="Proteomes" id="UP000198242"/>
    </source>
</evidence>
<dbReference type="Gene3D" id="2.40.440.10">
    <property type="entry name" value="L,D-transpeptidase catalytic domain-like"/>
    <property type="match status" value="1"/>
</dbReference>
<organism evidence="1 2">
    <name type="scientific">Micromonospora viridifaciens</name>
    <dbReference type="NCBI Taxonomy" id="1881"/>
    <lineage>
        <taxon>Bacteria</taxon>
        <taxon>Bacillati</taxon>
        <taxon>Actinomycetota</taxon>
        <taxon>Actinomycetes</taxon>
        <taxon>Micromonosporales</taxon>
        <taxon>Micromonosporaceae</taxon>
        <taxon>Micromonospora</taxon>
    </lineage>
</organism>
<dbReference type="AlphaFoldDB" id="A0A1C4Y2A8"/>
<sequence length="313" mass="34243">MTTPATPPHPAALRRRGINGPSAFHAVVAFQWKGLPGDGRPRTWAALDHPVAPKPKYTHPGYSVETNLTKQVPYLARAGSVVHILDAFSGKASTAPTGNYTAQRRIDGWRQSNLGLLWQPDYFCRGYALHGVTSTCSGIRSAWCRWWHCTTCCGCAARRRRRLRRRWRGKPGQPSERGALQVDDNQFIGLVATRTGTSSEQATALVRATLTTLAERIDGGEARDLAGQLPRGLRPYAFASGETAERFGLDVFVARVSGRADIDATQTKDGVTAVFDVLREALPPDGYNDVVSQLPAEYGEVADLTAPFVERTR</sequence>
<dbReference type="Gene3D" id="1.10.490.110">
    <property type="entry name" value="Uncharacterized conserved protein DUF2267"/>
    <property type="match status" value="1"/>
</dbReference>
<name>A0A1C4Y2A8_MICVI</name>
<proteinExistence type="predicted"/>
<dbReference type="EMBL" id="LT607411">
    <property type="protein sequence ID" value="SCF14810.1"/>
    <property type="molecule type" value="Genomic_DNA"/>
</dbReference>
<accession>A0A1C4Y2A8</accession>
<dbReference type="Proteomes" id="UP000198242">
    <property type="component" value="Chromosome I"/>
</dbReference>
<keyword evidence="2" id="KW-1185">Reference proteome</keyword>
<dbReference type="InterPro" id="IPR018727">
    <property type="entry name" value="DUF2267"/>
</dbReference>
<dbReference type="RefSeq" id="WP_231934633.1">
    <property type="nucleotide sequence ID" value="NZ_LT607411.1"/>
</dbReference>
<protein>
    <submittedName>
        <fullName evidence="1">Uncharacterized conserved protein, DUF2267 family</fullName>
    </submittedName>
</protein>
<dbReference type="InterPro" id="IPR038282">
    <property type="entry name" value="DUF2267_sf"/>
</dbReference>